<feature type="transmembrane region" description="Helical" evidence="7">
    <location>
        <begin position="397"/>
        <end position="416"/>
    </location>
</feature>
<organism evidence="8 9">
    <name type="scientific">Camelimonas fluminis</name>
    <dbReference type="NCBI Taxonomy" id="1576911"/>
    <lineage>
        <taxon>Bacteria</taxon>
        <taxon>Pseudomonadati</taxon>
        <taxon>Pseudomonadota</taxon>
        <taxon>Alphaproteobacteria</taxon>
        <taxon>Hyphomicrobiales</taxon>
        <taxon>Chelatococcaceae</taxon>
        <taxon>Camelimonas</taxon>
    </lineage>
</organism>
<keyword evidence="4 7" id="KW-0812">Transmembrane</keyword>
<reference evidence="9" key="1">
    <citation type="journal article" date="2019" name="Int. J. Syst. Evol. Microbiol.">
        <title>The Global Catalogue of Microorganisms (GCM) 10K type strain sequencing project: providing services to taxonomists for standard genome sequencing and annotation.</title>
        <authorList>
            <consortium name="The Broad Institute Genomics Platform"/>
            <consortium name="The Broad Institute Genome Sequencing Center for Infectious Disease"/>
            <person name="Wu L."/>
            <person name="Ma J."/>
        </authorList>
    </citation>
    <scope>NUCLEOTIDE SEQUENCE [LARGE SCALE GENOMIC DNA]</scope>
    <source>
        <strain evidence="9">KCTC 42282</strain>
    </source>
</reference>
<feature type="transmembrane region" description="Helical" evidence="7">
    <location>
        <begin position="457"/>
        <end position="476"/>
    </location>
</feature>
<dbReference type="Pfam" id="PF13440">
    <property type="entry name" value="Polysacc_synt_3"/>
    <property type="match status" value="1"/>
</dbReference>
<keyword evidence="5 7" id="KW-1133">Transmembrane helix</keyword>
<feature type="transmembrane region" description="Helical" evidence="7">
    <location>
        <begin position="339"/>
        <end position="358"/>
    </location>
</feature>
<gene>
    <name evidence="8" type="ORF">ACFONL_09390</name>
</gene>
<feature type="transmembrane region" description="Helical" evidence="7">
    <location>
        <begin position="370"/>
        <end position="391"/>
    </location>
</feature>
<sequence>MSHSTVTADEELAAPAGQRTGHKLASSTPLLLANLVEALAPLLRNIALAHFLPPGQFGLAISLAVVLGLIEVLSDFGLPVFAIRKPDELPSAEALATLHSMSLIRSAVLALILIGLSPLFAQVFDARSSHWVYALLGPVVLLRGFENLGVKEMVRRYAFKREAVVIASAQTIGLVATLVAALTGAGMAAMIVGMIASTCMTLLLSHVLSPVPYRLGWQPETAREAAAFGRPLLINGAAVALMTCDRLLVGAMLGPVALALYNVAYGTATLPRSILARFLTNAFLPLFVEQRDQGRGARPLLDAWALCLSAIAFLYGWGLALLGDRALGLVFGPLYQPSRLFMCLTGLSVGVKILTLLPAPAAYANGVTRLISWGSILSAVSILPAAISIYGGSTLEVFVLVMAVAEFCALLALARLACQAFPFTRSTLAFAVLLPFASVGALALLAVMAPAMTFADWAATCATILVCALFAYGVVLRRTGAGTVLFAQW</sequence>
<evidence type="ECO:0000256" key="3">
    <source>
        <dbReference type="ARBA" id="ARBA00022475"/>
    </source>
</evidence>
<dbReference type="Proteomes" id="UP001595704">
    <property type="component" value="Unassembled WGS sequence"/>
</dbReference>
<accession>A0ABV7UFV8</accession>
<name>A0ABV7UFV8_9HYPH</name>
<comment type="subcellular location">
    <subcellularLocation>
        <location evidence="1">Cell membrane</location>
        <topology evidence="1">Multi-pass membrane protein</topology>
    </subcellularLocation>
</comment>
<feature type="transmembrane region" description="Helical" evidence="7">
    <location>
        <begin position="103"/>
        <end position="124"/>
    </location>
</feature>
<feature type="transmembrane region" description="Helical" evidence="7">
    <location>
        <begin position="428"/>
        <end position="451"/>
    </location>
</feature>
<evidence type="ECO:0000313" key="9">
    <source>
        <dbReference type="Proteomes" id="UP001595704"/>
    </source>
</evidence>
<comment type="similarity">
    <text evidence="2">Belongs to the polysaccharide synthase family.</text>
</comment>
<evidence type="ECO:0000256" key="5">
    <source>
        <dbReference type="ARBA" id="ARBA00022989"/>
    </source>
</evidence>
<feature type="transmembrane region" description="Helical" evidence="7">
    <location>
        <begin position="130"/>
        <end position="150"/>
    </location>
</feature>
<dbReference type="RefSeq" id="WP_191320526.1">
    <property type="nucleotide sequence ID" value="NZ_BNCG01000019.1"/>
</dbReference>
<dbReference type="InterPro" id="IPR050833">
    <property type="entry name" value="Poly_Biosynth_Transport"/>
</dbReference>
<keyword evidence="9" id="KW-1185">Reference proteome</keyword>
<keyword evidence="3" id="KW-1003">Cell membrane</keyword>
<comment type="caution">
    <text evidence="8">The sequence shown here is derived from an EMBL/GenBank/DDBJ whole genome shotgun (WGS) entry which is preliminary data.</text>
</comment>
<dbReference type="EMBL" id="JBHRYC010000040">
    <property type="protein sequence ID" value="MFC3637587.1"/>
    <property type="molecule type" value="Genomic_DNA"/>
</dbReference>
<evidence type="ECO:0000256" key="6">
    <source>
        <dbReference type="ARBA" id="ARBA00023136"/>
    </source>
</evidence>
<evidence type="ECO:0000256" key="7">
    <source>
        <dbReference type="SAM" id="Phobius"/>
    </source>
</evidence>
<evidence type="ECO:0000256" key="2">
    <source>
        <dbReference type="ARBA" id="ARBA00007430"/>
    </source>
</evidence>
<dbReference type="PANTHER" id="PTHR30250">
    <property type="entry name" value="PST FAMILY PREDICTED COLANIC ACID TRANSPORTER"/>
    <property type="match status" value="1"/>
</dbReference>
<feature type="transmembrane region" description="Helical" evidence="7">
    <location>
        <begin position="57"/>
        <end position="82"/>
    </location>
</feature>
<keyword evidence="6 7" id="KW-0472">Membrane</keyword>
<dbReference type="PANTHER" id="PTHR30250:SF10">
    <property type="entry name" value="LIPOPOLYSACCHARIDE BIOSYNTHESIS PROTEIN WZXC"/>
    <property type="match status" value="1"/>
</dbReference>
<feature type="transmembrane region" description="Helical" evidence="7">
    <location>
        <begin position="300"/>
        <end position="319"/>
    </location>
</feature>
<evidence type="ECO:0000313" key="8">
    <source>
        <dbReference type="EMBL" id="MFC3637587.1"/>
    </source>
</evidence>
<proteinExistence type="inferred from homology"/>
<protein>
    <submittedName>
        <fullName evidence="8">Oligosaccharide flippase family protein</fullName>
    </submittedName>
</protein>
<feature type="transmembrane region" description="Helical" evidence="7">
    <location>
        <begin position="162"/>
        <end position="182"/>
    </location>
</feature>
<evidence type="ECO:0000256" key="4">
    <source>
        <dbReference type="ARBA" id="ARBA00022692"/>
    </source>
</evidence>
<evidence type="ECO:0000256" key="1">
    <source>
        <dbReference type="ARBA" id="ARBA00004651"/>
    </source>
</evidence>